<dbReference type="NCBIfam" id="TIGR00048">
    <property type="entry name" value="rRNA_mod_RlmN"/>
    <property type="match status" value="1"/>
</dbReference>
<feature type="domain" description="Radical SAM core" evidence="15">
    <location>
        <begin position="128"/>
        <end position="362"/>
    </location>
</feature>
<dbReference type="Gene3D" id="1.10.150.530">
    <property type="match status" value="1"/>
</dbReference>
<keyword evidence="3 14" id="KW-0004">4Fe-4S</keyword>
<reference evidence="16 17" key="1">
    <citation type="submission" date="2018-08" db="EMBL/GenBank/DDBJ databases">
        <title>Genomic Encyclopedia of Archaeal and Bacterial Type Strains, Phase II (KMG-II): from individual species to whole genera.</title>
        <authorList>
            <person name="Goeker M."/>
        </authorList>
    </citation>
    <scope>NUCLEOTIDE SEQUENCE [LARGE SCALE GENOMIC DNA]</scope>
    <source>
        <strain evidence="16 17">DSM 15986</strain>
    </source>
</reference>
<dbReference type="PIRSF" id="PIRSF006004">
    <property type="entry name" value="CHP00048"/>
    <property type="match status" value="1"/>
</dbReference>
<dbReference type="InterPro" id="IPR007197">
    <property type="entry name" value="rSAM"/>
</dbReference>
<dbReference type="SFLD" id="SFLDS00029">
    <property type="entry name" value="Radical_SAM"/>
    <property type="match status" value="1"/>
</dbReference>
<sequence>MILKSWLPYLDTYIYLLATPEILTFVSMEAIQKKDIRKLSLAQLEEFFLAQGDKKFRAKQVYEWLWNKSLKNFDEMSNISLSTREMLKTYFEINHIQVDLMQHSSDGTIKNAVKLYDNMVVESVLIPTTKRITACVSSQVGCSLSCNFCATGKLKRMRNLNPDEIYDQVVAIKDEAETYFQRPLTNIVFMGMGEPLLNYANVLEAIDKITSPEGLGMAPRRITVSTVGVTKMIRKLADDQVRFNLAVSLHSAINETRSRLMPINDTNPVEELADSLKYWYEKTKRIVTYEYVIWDGINDDERHASALAKFCKIIPSKVNLIQYNPIDEGDFRQAKQEAVDMYVKILESQGIIAKVRKSRGQDIDAACGQLANKNEVGELTEN</sequence>
<dbReference type="PROSITE" id="PS51918">
    <property type="entry name" value="RADICAL_SAM"/>
    <property type="match status" value="1"/>
</dbReference>
<evidence type="ECO:0000256" key="8">
    <source>
        <dbReference type="ARBA" id="ARBA00022691"/>
    </source>
</evidence>
<dbReference type="InterPro" id="IPR004383">
    <property type="entry name" value="rRNA_lsu_MTrfase_RlmN/Cfr"/>
</dbReference>
<evidence type="ECO:0000256" key="10">
    <source>
        <dbReference type="ARBA" id="ARBA00022723"/>
    </source>
</evidence>
<comment type="catalytic activity">
    <reaction evidence="14">
        <text>adenosine(37) in tRNA + 2 reduced [2Fe-2S]-[ferredoxin] + 2 S-adenosyl-L-methionine = 2-methyladenosine(37) in tRNA + 5'-deoxyadenosine + L-methionine + 2 oxidized [2Fe-2S]-[ferredoxin] + S-adenosyl-L-homocysteine</text>
        <dbReference type="Rhea" id="RHEA:43332"/>
        <dbReference type="Rhea" id="RHEA-COMP:10000"/>
        <dbReference type="Rhea" id="RHEA-COMP:10001"/>
        <dbReference type="Rhea" id="RHEA-COMP:10162"/>
        <dbReference type="Rhea" id="RHEA-COMP:10485"/>
        <dbReference type="ChEBI" id="CHEBI:17319"/>
        <dbReference type="ChEBI" id="CHEBI:33737"/>
        <dbReference type="ChEBI" id="CHEBI:33738"/>
        <dbReference type="ChEBI" id="CHEBI:57844"/>
        <dbReference type="ChEBI" id="CHEBI:57856"/>
        <dbReference type="ChEBI" id="CHEBI:59789"/>
        <dbReference type="ChEBI" id="CHEBI:74411"/>
        <dbReference type="ChEBI" id="CHEBI:74497"/>
        <dbReference type="EC" id="2.1.1.192"/>
    </reaction>
</comment>
<feature type="binding site" evidence="14">
    <location>
        <position position="225"/>
    </location>
    <ligand>
        <name>S-adenosyl-L-methionine</name>
        <dbReference type="ChEBI" id="CHEBI:59789"/>
    </ligand>
</feature>
<dbReference type="SFLD" id="SFLDF00275">
    <property type="entry name" value="adenosine_C2_methyltransferase"/>
    <property type="match status" value="1"/>
</dbReference>
<keyword evidence="11 14" id="KW-0408">Iron</keyword>
<evidence type="ECO:0000256" key="2">
    <source>
        <dbReference type="ARBA" id="ARBA00007544"/>
    </source>
</evidence>
<evidence type="ECO:0000256" key="13">
    <source>
        <dbReference type="ARBA" id="ARBA00023157"/>
    </source>
</evidence>
<organism evidence="16 17">
    <name type="scientific">Algoriphagus antarcticus</name>
    <dbReference type="NCBI Taxonomy" id="238540"/>
    <lineage>
        <taxon>Bacteria</taxon>
        <taxon>Pseudomonadati</taxon>
        <taxon>Bacteroidota</taxon>
        <taxon>Cytophagia</taxon>
        <taxon>Cytophagales</taxon>
        <taxon>Cyclobacteriaceae</taxon>
        <taxon>Algoriphagus</taxon>
    </lineage>
</organism>
<dbReference type="PANTHER" id="PTHR30544:SF5">
    <property type="entry name" value="RADICAL SAM CORE DOMAIN-CONTAINING PROTEIN"/>
    <property type="match status" value="1"/>
</dbReference>
<comment type="caution">
    <text evidence="14">Lacks conserved residue(s) required for the propagation of feature annotation.</text>
</comment>
<gene>
    <name evidence="14" type="primary">rlmN</name>
    <name evidence="16" type="ORF">C8N25_1173</name>
</gene>
<proteinExistence type="inferred from homology"/>
<protein>
    <recommendedName>
        <fullName evidence="14">Probable dual-specificity RNA methyltransferase RlmN</fullName>
        <ecNumber evidence="14">2.1.1.192</ecNumber>
    </recommendedName>
    <alternativeName>
        <fullName evidence="14">23S rRNA (adenine(2503)-C(2))-methyltransferase</fullName>
    </alternativeName>
    <alternativeName>
        <fullName evidence="14">23S rRNA m2A2503 methyltransferase</fullName>
    </alternativeName>
    <alternativeName>
        <fullName evidence="14">Ribosomal RNA large subunit methyltransferase N</fullName>
    </alternativeName>
    <alternativeName>
        <fullName evidence="14">tRNA (adenine(37)-C(2))-methyltransferase</fullName>
    </alternativeName>
    <alternativeName>
        <fullName evidence="14">tRNA m2A37 methyltransferase</fullName>
    </alternativeName>
</protein>
<keyword evidence="17" id="KW-1185">Reference proteome</keyword>
<evidence type="ECO:0000259" key="15">
    <source>
        <dbReference type="PROSITE" id="PS51918"/>
    </source>
</evidence>
<name>A0A3E0DNU1_9BACT</name>
<dbReference type="InterPro" id="IPR048641">
    <property type="entry name" value="RlmN_N"/>
</dbReference>
<dbReference type="InterPro" id="IPR058240">
    <property type="entry name" value="rSAM_sf"/>
</dbReference>
<evidence type="ECO:0000313" key="16">
    <source>
        <dbReference type="EMBL" id="REG83504.1"/>
    </source>
</evidence>
<keyword evidence="12 14" id="KW-0411">Iron-sulfur</keyword>
<evidence type="ECO:0000256" key="7">
    <source>
        <dbReference type="ARBA" id="ARBA00022679"/>
    </source>
</evidence>
<keyword evidence="6 14" id="KW-0489">Methyltransferase</keyword>
<dbReference type="EC" id="2.1.1.192" evidence="14"/>
<comment type="function">
    <text evidence="14">Specifically methylates position 2 of adenine 2503 in 23S rRNA and position 2 of adenine 37 in tRNAs.</text>
</comment>
<comment type="similarity">
    <text evidence="2 14">Belongs to the radical SAM superfamily. RlmN family.</text>
</comment>
<comment type="catalytic activity">
    <reaction evidence="14">
        <text>adenosine(2503) in 23S rRNA + 2 reduced [2Fe-2S]-[ferredoxin] + 2 S-adenosyl-L-methionine = 2-methyladenosine(2503) in 23S rRNA + 5'-deoxyadenosine + L-methionine + 2 oxidized [2Fe-2S]-[ferredoxin] + S-adenosyl-L-homocysteine</text>
        <dbReference type="Rhea" id="RHEA:42916"/>
        <dbReference type="Rhea" id="RHEA-COMP:10000"/>
        <dbReference type="Rhea" id="RHEA-COMP:10001"/>
        <dbReference type="Rhea" id="RHEA-COMP:10152"/>
        <dbReference type="Rhea" id="RHEA-COMP:10282"/>
        <dbReference type="ChEBI" id="CHEBI:17319"/>
        <dbReference type="ChEBI" id="CHEBI:33737"/>
        <dbReference type="ChEBI" id="CHEBI:33738"/>
        <dbReference type="ChEBI" id="CHEBI:57844"/>
        <dbReference type="ChEBI" id="CHEBI:57856"/>
        <dbReference type="ChEBI" id="CHEBI:59789"/>
        <dbReference type="ChEBI" id="CHEBI:74411"/>
        <dbReference type="ChEBI" id="CHEBI:74497"/>
        <dbReference type="EC" id="2.1.1.192"/>
    </reaction>
</comment>
<dbReference type="GO" id="GO:0000049">
    <property type="term" value="F:tRNA binding"/>
    <property type="evidence" value="ECO:0007669"/>
    <property type="project" value="UniProtKB-UniRule"/>
</dbReference>
<dbReference type="GO" id="GO:0019843">
    <property type="term" value="F:rRNA binding"/>
    <property type="evidence" value="ECO:0007669"/>
    <property type="project" value="UniProtKB-UniRule"/>
</dbReference>
<evidence type="ECO:0000256" key="4">
    <source>
        <dbReference type="ARBA" id="ARBA00022490"/>
    </source>
</evidence>
<comment type="miscellaneous">
    <text evidence="14">Reaction proceeds by a ping-pong mechanism involving intermediate methylation of a conserved cysteine residue.</text>
</comment>
<evidence type="ECO:0000256" key="11">
    <source>
        <dbReference type="ARBA" id="ARBA00023004"/>
    </source>
</evidence>
<feature type="binding site" evidence="14">
    <location>
        <position position="142"/>
    </location>
    <ligand>
        <name>[4Fe-4S] cluster</name>
        <dbReference type="ChEBI" id="CHEBI:49883"/>
        <note>4Fe-4S-S-AdoMet</note>
    </ligand>
</feature>
<dbReference type="Pfam" id="PF04055">
    <property type="entry name" value="Radical_SAM"/>
    <property type="match status" value="1"/>
</dbReference>
<dbReference type="SUPFAM" id="SSF102114">
    <property type="entry name" value="Radical SAM enzymes"/>
    <property type="match status" value="1"/>
</dbReference>
<dbReference type="HAMAP" id="MF_01849">
    <property type="entry name" value="RNA_methyltr_RlmN"/>
    <property type="match status" value="1"/>
</dbReference>
<dbReference type="Proteomes" id="UP000256405">
    <property type="component" value="Unassembled WGS sequence"/>
</dbReference>
<dbReference type="GO" id="GO:0002935">
    <property type="term" value="F:tRNA (adenine(37)-C2)-methyltransferase activity"/>
    <property type="evidence" value="ECO:0007669"/>
    <property type="project" value="UniProtKB-UniRule"/>
</dbReference>
<comment type="caution">
    <text evidence="16">The sequence shown here is derived from an EMBL/GenBank/DDBJ whole genome shotgun (WGS) entry which is preliminary data.</text>
</comment>
<dbReference type="CDD" id="cd01335">
    <property type="entry name" value="Radical_SAM"/>
    <property type="match status" value="1"/>
</dbReference>
<evidence type="ECO:0000256" key="5">
    <source>
        <dbReference type="ARBA" id="ARBA00022552"/>
    </source>
</evidence>
<dbReference type="Pfam" id="PF21016">
    <property type="entry name" value="RlmN_N"/>
    <property type="match status" value="1"/>
</dbReference>
<keyword evidence="7 14" id="KW-0808">Transferase</keyword>
<feature type="active site" description="Proton acceptor" evidence="14">
    <location>
        <position position="122"/>
    </location>
</feature>
<keyword evidence="5 14" id="KW-0698">rRNA processing</keyword>
<dbReference type="AlphaFoldDB" id="A0A3E0DNU1"/>
<evidence type="ECO:0000256" key="14">
    <source>
        <dbReference type="HAMAP-Rule" id="MF_01849"/>
    </source>
</evidence>
<dbReference type="GO" id="GO:0070040">
    <property type="term" value="F:rRNA (adenine(2503)-C2-)-methyltransferase activity"/>
    <property type="evidence" value="ECO:0007669"/>
    <property type="project" value="UniProtKB-UniRule"/>
</dbReference>
<evidence type="ECO:0000313" key="17">
    <source>
        <dbReference type="Proteomes" id="UP000256405"/>
    </source>
</evidence>
<dbReference type="GO" id="GO:0005737">
    <property type="term" value="C:cytoplasm"/>
    <property type="evidence" value="ECO:0007669"/>
    <property type="project" value="UniProtKB-SubCell"/>
</dbReference>
<feature type="binding site" evidence="14">
    <location>
        <position position="146"/>
    </location>
    <ligand>
        <name>[4Fe-4S] cluster</name>
        <dbReference type="ChEBI" id="CHEBI:49883"/>
        <note>4Fe-4S-S-AdoMet</note>
    </ligand>
</feature>
<keyword evidence="10 14" id="KW-0479">Metal-binding</keyword>
<evidence type="ECO:0000256" key="3">
    <source>
        <dbReference type="ARBA" id="ARBA00022485"/>
    </source>
</evidence>
<keyword evidence="8 14" id="KW-0949">S-adenosyl-L-methionine</keyword>
<feature type="binding site" evidence="14">
    <location>
        <position position="324"/>
    </location>
    <ligand>
        <name>S-adenosyl-L-methionine</name>
        <dbReference type="ChEBI" id="CHEBI:59789"/>
    </ligand>
</feature>
<dbReference type="GO" id="GO:0046872">
    <property type="term" value="F:metal ion binding"/>
    <property type="evidence" value="ECO:0007669"/>
    <property type="project" value="UniProtKB-KW"/>
</dbReference>
<feature type="binding site" evidence="14">
    <location>
        <begin position="248"/>
        <end position="250"/>
    </location>
    <ligand>
        <name>S-adenosyl-L-methionine</name>
        <dbReference type="ChEBI" id="CHEBI:59789"/>
    </ligand>
</feature>
<dbReference type="EMBL" id="QUNF01000017">
    <property type="protein sequence ID" value="REG83504.1"/>
    <property type="molecule type" value="Genomic_DNA"/>
</dbReference>
<comment type="subcellular location">
    <subcellularLocation>
        <location evidence="1 14">Cytoplasm</location>
    </subcellularLocation>
</comment>
<dbReference type="GO" id="GO:0051539">
    <property type="term" value="F:4 iron, 4 sulfur cluster binding"/>
    <property type="evidence" value="ECO:0007669"/>
    <property type="project" value="UniProtKB-UniRule"/>
</dbReference>
<dbReference type="InterPro" id="IPR013785">
    <property type="entry name" value="Aldolase_TIM"/>
</dbReference>
<evidence type="ECO:0000256" key="9">
    <source>
        <dbReference type="ARBA" id="ARBA00022694"/>
    </source>
</evidence>
<evidence type="ECO:0000256" key="1">
    <source>
        <dbReference type="ARBA" id="ARBA00004496"/>
    </source>
</evidence>
<dbReference type="PANTHER" id="PTHR30544">
    <property type="entry name" value="23S RRNA METHYLTRANSFERASE"/>
    <property type="match status" value="1"/>
</dbReference>
<evidence type="ECO:0000256" key="6">
    <source>
        <dbReference type="ARBA" id="ARBA00022603"/>
    </source>
</evidence>
<dbReference type="Gene3D" id="3.20.20.70">
    <property type="entry name" value="Aldolase class I"/>
    <property type="match status" value="1"/>
</dbReference>
<feature type="binding site" evidence="14">
    <location>
        <position position="149"/>
    </location>
    <ligand>
        <name>[4Fe-4S] cluster</name>
        <dbReference type="ChEBI" id="CHEBI:49883"/>
        <note>4Fe-4S-S-AdoMet</note>
    </ligand>
</feature>
<feature type="binding site" evidence="14">
    <location>
        <begin position="193"/>
        <end position="194"/>
    </location>
    <ligand>
        <name>S-adenosyl-L-methionine</name>
        <dbReference type="ChEBI" id="CHEBI:59789"/>
    </ligand>
</feature>
<comment type="cofactor">
    <cofactor evidence="14">
        <name>[4Fe-4S] cluster</name>
        <dbReference type="ChEBI" id="CHEBI:49883"/>
    </cofactor>
    <text evidence="14">Binds 1 [4Fe-4S] cluster. The cluster is coordinated with 3 cysteines and an exchangeable S-adenosyl-L-methionine.</text>
</comment>
<dbReference type="InterPro" id="IPR040072">
    <property type="entry name" value="Methyltransferase_A"/>
</dbReference>
<evidence type="ECO:0000256" key="12">
    <source>
        <dbReference type="ARBA" id="ARBA00023014"/>
    </source>
</evidence>
<feature type="active site" description="S-methylcysteine intermediate" evidence="14">
    <location>
        <position position="367"/>
    </location>
</feature>
<dbReference type="GO" id="GO:0030488">
    <property type="term" value="P:tRNA methylation"/>
    <property type="evidence" value="ECO:0007669"/>
    <property type="project" value="UniProtKB-UniRule"/>
</dbReference>
<dbReference type="GO" id="GO:0070475">
    <property type="term" value="P:rRNA base methylation"/>
    <property type="evidence" value="ECO:0007669"/>
    <property type="project" value="UniProtKB-UniRule"/>
</dbReference>
<accession>A0A3E0DNU1</accession>
<keyword evidence="9 14" id="KW-0819">tRNA processing</keyword>
<keyword evidence="4 14" id="KW-0963">Cytoplasm</keyword>
<dbReference type="SFLD" id="SFLDG01062">
    <property type="entry name" value="methyltransferase_(Class_A)"/>
    <property type="match status" value="1"/>
</dbReference>
<dbReference type="InterPro" id="IPR027492">
    <property type="entry name" value="RNA_MTrfase_RlmN"/>
</dbReference>
<keyword evidence="13 14" id="KW-1015">Disulfide bond</keyword>
<dbReference type="FunFam" id="3.20.20.70:FF:000014">
    <property type="entry name" value="Probable dual-specificity RNA methyltransferase RlmN"/>
    <property type="match status" value="1"/>
</dbReference>